<organism evidence="2 3">
    <name type="scientific">Ustilago bromivora</name>
    <dbReference type="NCBI Taxonomy" id="307758"/>
    <lineage>
        <taxon>Eukaryota</taxon>
        <taxon>Fungi</taxon>
        <taxon>Dikarya</taxon>
        <taxon>Basidiomycota</taxon>
        <taxon>Ustilaginomycotina</taxon>
        <taxon>Ustilaginomycetes</taxon>
        <taxon>Ustilaginales</taxon>
        <taxon>Ustilaginaceae</taxon>
        <taxon>Ustilago</taxon>
    </lineage>
</organism>
<dbReference type="PANTHER" id="PTHR33050">
    <property type="entry name" value="REVERSE TRANSCRIPTASE DOMAIN-CONTAINING PROTEIN"/>
    <property type="match status" value="1"/>
</dbReference>
<evidence type="ECO:0000313" key="2">
    <source>
        <dbReference type="EMBL" id="SAM86288.1"/>
    </source>
</evidence>
<protein>
    <recommendedName>
        <fullName evidence="4">Reverse transcriptase domain-containing protein</fullName>
    </recommendedName>
</protein>
<dbReference type="PANTHER" id="PTHR33050:SF7">
    <property type="entry name" value="RIBONUCLEASE H"/>
    <property type="match status" value="1"/>
</dbReference>
<accession>A0A1K0HM66</accession>
<name>A0A1K0HM66_9BASI</name>
<feature type="region of interest" description="Disordered" evidence="1">
    <location>
        <begin position="55"/>
        <end position="84"/>
    </location>
</feature>
<gene>
    <name evidence="2" type="ORF">UBRO_20335</name>
</gene>
<dbReference type="Proteomes" id="UP000179920">
    <property type="component" value="Chromosome XXII"/>
</dbReference>
<dbReference type="EMBL" id="LT558138">
    <property type="protein sequence ID" value="SAM86288.1"/>
    <property type="molecule type" value="Genomic_DNA"/>
</dbReference>
<dbReference type="InterPro" id="IPR052055">
    <property type="entry name" value="Hepadnavirus_pol/RT"/>
</dbReference>
<dbReference type="SUPFAM" id="SSF56672">
    <property type="entry name" value="DNA/RNA polymerases"/>
    <property type="match status" value="1"/>
</dbReference>
<reference evidence="3" key="1">
    <citation type="submission" date="2016-04" db="EMBL/GenBank/DDBJ databases">
        <authorList>
            <person name="Guldener U."/>
            <person name="Guldener U."/>
        </authorList>
    </citation>
    <scope>NUCLEOTIDE SEQUENCE [LARGE SCALE GENOMIC DNA]</scope>
    <source>
        <strain evidence="3">UB2112</strain>
    </source>
</reference>
<dbReference type="AlphaFoldDB" id="A0A1K0HM66"/>
<evidence type="ECO:0000256" key="1">
    <source>
        <dbReference type="SAM" id="MobiDB-lite"/>
    </source>
</evidence>
<proteinExistence type="predicted"/>
<evidence type="ECO:0000313" key="3">
    <source>
        <dbReference type="Proteomes" id="UP000179920"/>
    </source>
</evidence>
<dbReference type="OrthoDB" id="3248529at2759"/>
<sequence length="690" mass="74878">MVEAVPRAVCAGGNMNVVVALAATASRTATDPIQVAMPRYPTGLDGLVSLTPLSPAAPDLGPAQRPPPPQGSAWHIDGPAGPPDLSTPPLQGLARLVSDSVSMLNLGTPLLQGSARSVIMPAGLGGTRTPLLQGLAWLFDLVLAALDVSSADWYLSLLLDVWSHDPGLCPNTSFASNVFNPASQPTRHGSMQEHAFAWSTLLSLYPDPVYCCQLLSMTEHSCLLGYNGLLCNAACCSDNLPISSAGHSHLCREIDACLAKGHPSVILAGTNLIESPIGVVPKPHSTKLCTIHHLSHPCQPTAAALPSINASISPGFIRIWYKGLQDLLAFVSQNLGCLLWKGDLEKGDLEDAFQHVVTAECDVHLLSFSYDGIHYCENTLTFGGSSSPWLFNLVTEFLHWLVVACLPANWPINYYLDDTFGAIPVSHTTHALLPVHTLALGLWLSPKKTFGASTKLKVLGIKIDTVTQTIRITDDQCHHILAQCRSLMQHHSMDLLNMQWIAGLLQFVSQVFPCRKAFLRHLYNATHHALPGKRCLTQLARLELIWWCDVLEHWSGTSILSPSLLTAAHVWTNACLKGYGGYLGLDTSPTAVFAKAVPCCHCKKNIHFLEALAVLEALQCFLPHWSGPTLIMVHVDNENVKHGLCSGHSHNPLTQHLLWEIFSLCLKHDLTIRLQQVLSTDNVLADLLSC</sequence>
<evidence type="ECO:0008006" key="4">
    <source>
        <dbReference type="Google" id="ProtNLM"/>
    </source>
</evidence>
<dbReference type="InterPro" id="IPR043502">
    <property type="entry name" value="DNA/RNA_pol_sf"/>
</dbReference>